<name>A0A0N4ZCP1_PARTI</name>
<evidence type="ECO:0000313" key="3">
    <source>
        <dbReference type="Proteomes" id="UP000038045"/>
    </source>
</evidence>
<evidence type="ECO:0000259" key="2">
    <source>
        <dbReference type="Pfam" id="PF02520"/>
    </source>
</evidence>
<dbReference type="InterPro" id="IPR003677">
    <property type="entry name" value="ANIS5_cation-bd"/>
</dbReference>
<keyword evidence="3" id="KW-1185">Reference proteome</keyword>
<dbReference type="InterPro" id="IPR052823">
    <property type="entry name" value="SXP/RAL-2_related"/>
</dbReference>
<feature type="chain" id="PRO_5005891497" evidence="1">
    <location>
        <begin position="20"/>
        <end position="148"/>
    </location>
</feature>
<feature type="domain" description="SXP/RAL-2 family protein Ani s 5-like cation-binding" evidence="2">
    <location>
        <begin position="38"/>
        <end position="139"/>
    </location>
</feature>
<feature type="signal peptide" evidence="1">
    <location>
        <begin position="1"/>
        <end position="19"/>
    </location>
</feature>
<dbReference type="PANTHER" id="PTHR21593:SF36">
    <property type="entry name" value="DUF148 DOMAIN-CONTAINING PROTEIN-RELATED"/>
    <property type="match status" value="1"/>
</dbReference>
<evidence type="ECO:0000256" key="1">
    <source>
        <dbReference type="SAM" id="SignalP"/>
    </source>
</evidence>
<sequence>MFKYAILFISLGAVAFIAAQDNGVPPFLAGAPPNVVSSFGALIQANANKPDSEIDKAVEAWVATQDASIKTKFADFKKQVHQMNSEAEKAHQAALAKFSPEAKAADQKMSAIAANGALSPQQKGEQIDAIMKSLPPSVKSEIEKAMQG</sequence>
<dbReference type="WBParaSite" id="PTRK_0000529300.1">
    <property type="protein sequence ID" value="PTRK_0000529300.1"/>
    <property type="gene ID" value="PTRK_0000529300"/>
</dbReference>
<dbReference type="Pfam" id="PF02520">
    <property type="entry name" value="ANIS5_cation-bd"/>
    <property type="match status" value="1"/>
</dbReference>
<dbReference type="AlphaFoldDB" id="A0A0N4ZCP1"/>
<evidence type="ECO:0000313" key="4">
    <source>
        <dbReference type="WBParaSite" id="PTRK_0000529300.1"/>
    </source>
</evidence>
<dbReference type="Proteomes" id="UP000038045">
    <property type="component" value="Unplaced"/>
</dbReference>
<reference evidence="4" key="1">
    <citation type="submission" date="2017-02" db="UniProtKB">
        <authorList>
            <consortium name="WormBaseParasite"/>
        </authorList>
    </citation>
    <scope>IDENTIFICATION</scope>
</reference>
<protein>
    <submittedName>
        <fullName evidence="4">DUF148 domain-containing protein</fullName>
    </submittedName>
</protein>
<keyword evidence="1" id="KW-0732">Signal</keyword>
<proteinExistence type="predicted"/>
<organism evidence="3 4">
    <name type="scientific">Parastrongyloides trichosuri</name>
    <name type="common">Possum-specific nematode worm</name>
    <dbReference type="NCBI Taxonomy" id="131310"/>
    <lineage>
        <taxon>Eukaryota</taxon>
        <taxon>Metazoa</taxon>
        <taxon>Ecdysozoa</taxon>
        <taxon>Nematoda</taxon>
        <taxon>Chromadorea</taxon>
        <taxon>Rhabditida</taxon>
        <taxon>Tylenchina</taxon>
        <taxon>Panagrolaimomorpha</taxon>
        <taxon>Strongyloidoidea</taxon>
        <taxon>Strongyloididae</taxon>
        <taxon>Parastrongyloides</taxon>
    </lineage>
</organism>
<accession>A0A0N4ZCP1</accession>
<dbReference type="PANTHER" id="PTHR21593">
    <property type="entry name" value="PRION-LIKE- Q/N-RICH -DOMAIN-BEARING PROTEIN PROTEIN"/>
    <property type="match status" value="1"/>
</dbReference>